<evidence type="ECO:0000256" key="1">
    <source>
        <dbReference type="SAM" id="Coils"/>
    </source>
</evidence>
<comment type="caution">
    <text evidence="2">The sequence shown here is derived from an EMBL/GenBank/DDBJ whole genome shotgun (WGS) entry which is preliminary data.</text>
</comment>
<dbReference type="EMBL" id="JABFUD020000008">
    <property type="protein sequence ID" value="KAI5076740.1"/>
    <property type="molecule type" value="Genomic_DNA"/>
</dbReference>
<sequence length="349" mass="40250">MDVDSPMQVKAEETPIKLGKAFTLSNKRKKSEPVSRVFSRLDFSVEEVSGVSVDTGKLDSDKVVQMLQQVQEFVRQQNNMLKVQSMQAERNAENLMEFKGKVSQVKEFEEQIAMMKVKYEQDMEETVGKQKMELAKVKRSLGEFKQWTEKVEAAVALELEDMAKRNAELQVTVEMQRLRLEPLQVLEQQMLAQEEISLSAVLMKEGEVSILKQQLALVAQEMWQKTKERMRFVIKYPYEVIKARLVHEVEAQLLKEVEELQKERDCLKQQVQQMEENQRQQLAEAGKKEENFTNSFLMQDVAEEKVAEEQIDTMIADIAQEVEMGKADAAESDAVKEAELVDHKVNVEN</sequence>
<reference evidence="2" key="1">
    <citation type="submission" date="2021-01" db="EMBL/GenBank/DDBJ databases">
        <title>Adiantum capillus-veneris genome.</title>
        <authorList>
            <person name="Fang Y."/>
            <person name="Liao Q."/>
        </authorList>
    </citation>
    <scope>NUCLEOTIDE SEQUENCE</scope>
    <source>
        <strain evidence="2">H3</strain>
        <tissue evidence="2">Leaf</tissue>
    </source>
</reference>
<evidence type="ECO:0000313" key="2">
    <source>
        <dbReference type="EMBL" id="KAI5076740.1"/>
    </source>
</evidence>
<organism evidence="2 3">
    <name type="scientific">Adiantum capillus-veneris</name>
    <name type="common">Maidenhair fern</name>
    <dbReference type="NCBI Taxonomy" id="13818"/>
    <lineage>
        <taxon>Eukaryota</taxon>
        <taxon>Viridiplantae</taxon>
        <taxon>Streptophyta</taxon>
        <taxon>Embryophyta</taxon>
        <taxon>Tracheophyta</taxon>
        <taxon>Polypodiopsida</taxon>
        <taxon>Polypodiidae</taxon>
        <taxon>Polypodiales</taxon>
        <taxon>Pteridineae</taxon>
        <taxon>Pteridaceae</taxon>
        <taxon>Vittarioideae</taxon>
        <taxon>Adiantum</taxon>
    </lineage>
</organism>
<dbReference type="AlphaFoldDB" id="A0A9D4UZ12"/>
<protein>
    <submittedName>
        <fullName evidence="2">Uncharacterized protein</fullName>
    </submittedName>
</protein>
<evidence type="ECO:0000313" key="3">
    <source>
        <dbReference type="Proteomes" id="UP000886520"/>
    </source>
</evidence>
<feature type="coiled-coil region" evidence="1">
    <location>
        <begin position="250"/>
        <end position="291"/>
    </location>
</feature>
<gene>
    <name evidence="2" type="ORF">GOP47_0008805</name>
</gene>
<keyword evidence="1" id="KW-0175">Coiled coil</keyword>
<proteinExistence type="predicted"/>
<dbReference type="Proteomes" id="UP000886520">
    <property type="component" value="Chromosome 8"/>
</dbReference>
<name>A0A9D4UZ12_ADICA</name>
<accession>A0A9D4UZ12</accession>
<keyword evidence="3" id="KW-1185">Reference proteome</keyword>